<feature type="region of interest" description="Disordered" evidence="1">
    <location>
        <begin position="30"/>
        <end position="92"/>
    </location>
</feature>
<evidence type="ECO:0000313" key="2">
    <source>
        <dbReference type="EMBL" id="GCB95387.1"/>
    </source>
</evidence>
<feature type="compositionally biased region" description="Basic residues" evidence="1">
    <location>
        <begin position="56"/>
        <end position="65"/>
    </location>
</feature>
<dbReference type="Proteomes" id="UP000288351">
    <property type="component" value="Unassembled WGS sequence"/>
</dbReference>
<dbReference type="SUPFAM" id="SSF53383">
    <property type="entry name" value="PLP-dependent transferases"/>
    <property type="match status" value="1"/>
</dbReference>
<dbReference type="Gene3D" id="3.40.640.10">
    <property type="entry name" value="Type I PLP-dependent aspartate aminotransferase-like (Major domain)"/>
    <property type="match status" value="1"/>
</dbReference>
<comment type="caution">
    <text evidence="2">The sequence shown here is derived from an EMBL/GenBank/DDBJ whole genome shotgun (WGS) entry which is preliminary data.</text>
</comment>
<proteinExistence type="predicted"/>
<dbReference type="InterPro" id="IPR015424">
    <property type="entry name" value="PyrdxlP-dep_Trfase"/>
</dbReference>
<accession>A0A401RCP5</accession>
<dbReference type="InterPro" id="IPR015421">
    <property type="entry name" value="PyrdxlP-dep_Trfase_major"/>
</dbReference>
<evidence type="ECO:0000256" key="1">
    <source>
        <dbReference type="SAM" id="MobiDB-lite"/>
    </source>
</evidence>
<sequence>MILAYVPAPGQGGFPQCPVIGVCASPHRPAAERPLTSIDSPQSRRYRPVAGSGRPARCRARSRHPPTKDADAAGPRPTAAVRRGPRPASGAAFDWIDEARAARHRAGLVRTLRPRPADSPVLDLAGNDYLGLARHPEVTRAAAEAAEGWAPARPAPGW</sequence>
<organism evidence="2 3">
    <name type="scientific">Streptomyces noursei</name>
    <name type="common">Streptomyces albulus</name>
    <dbReference type="NCBI Taxonomy" id="1971"/>
    <lineage>
        <taxon>Bacteria</taxon>
        <taxon>Bacillati</taxon>
        <taxon>Actinomycetota</taxon>
        <taxon>Actinomycetes</taxon>
        <taxon>Kitasatosporales</taxon>
        <taxon>Streptomycetaceae</taxon>
        <taxon>Streptomyces</taxon>
    </lineage>
</organism>
<dbReference type="EMBL" id="BHXC01000007">
    <property type="protein sequence ID" value="GCB95387.1"/>
    <property type="molecule type" value="Genomic_DNA"/>
</dbReference>
<gene>
    <name evidence="2" type="ORF">SALB_08191</name>
</gene>
<name>A0A401RCP5_STRNR</name>
<dbReference type="Gene3D" id="3.90.1150.10">
    <property type="entry name" value="Aspartate Aminotransferase, domain 1"/>
    <property type="match status" value="1"/>
</dbReference>
<dbReference type="InterPro" id="IPR015422">
    <property type="entry name" value="PyrdxlP-dep_Trfase_small"/>
</dbReference>
<evidence type="ECO:0000313" key="3">
    <source>
        <dbReference type="Proteomes" id="UP000288351"/>
    </source>
</evidence>
<protein>
    <submittedName>
        <fullName evidence="2">8-amino-7-oxononanoate synthase</fullName>
    </submittedName>
</protein>
<reference evidence="2 3" key="1">
    <citation type="journal article" date="2019" name="Microbiol. Resour. Announc.">
        <title>Draft Genome Sequence of the Most Traditional epsilon-Poly-l-Lysine Producer, Streptomyces albulus NBRC14147.</title>
        <authorList>
            <person name="Yamanaka K."/>
            <person name="Hamano Y."/>
        </authorList>
    </citation>
    <scope>NUCLEOTIDE SEQUENCE [LARGE SCALE GENOMIC DNA]</scope>
    <source>
        <strain evidence="2 3">NBRC 14147</strain>
    </source>
</reference>
<dbReference type="AlphaFoldDB" id="A0A401RCP5"/>